<dbReference type="InterPro" id="IPR000064">
    <property type="entry name" value="NLP_P60_dom"/>
</dbReference>
<sequence>MEFIEDIAISPGAKSSVHHYKGRNTQPKNTPASNSLEAAQSWQFKYAQLLDVPVEEVGNEKLFSFIEDWWGAPYRLGGNSKTGIDCSNFVNTLLGAVFHMSIAGNSIQLYNQVKRLRNKAELQLGDLVFFAINRSKRISHVGIYLENDRFVHASSSSGVVISDLKEPYWKRYYAGAGRLN</sequence>
<evidence type="ECO:0000313" key="7">
    <source>
        <dbReference type="EMBL" id="GEP97291.1"/>
    </source>
</evidence>
<dbReference type="AlphaFoldDB" id="A0A512RNM7"/>
<organism evidence="7 8">
    <name type="scientific">Chitinophaga cymbidii</name>
    <dbReference type="NCBI Taxonomy" id="1096750"/>
    <lineage>
        <taxon>Bacteria</taxon>
        <taxon>Pseudomonadati</taxon>
        <taxon>Bacteroidota</taxon>
        <taxon>Chitinophagia</taxon>
        <taxon>Chitinophagales</taxon>
        <taxon>Chitinophagaceae</taxon>
        <taxon>Chitinophaga</taxon>
    </lineage>
</organism>
<keyword evidence="4" id="KW-0378">Hydrolase</keyword>
<dbReference type="InterPro" id="IPR038765">
    <property type="entry name" value="Papain-like_cys_pep_sf"/>
</dbReference>
<proteinExistence type="inferred from homology"/>
<comment type="caution">
    <text evidence="7">The sequence shown here is derived from an EMBL/GenBank/DDBJ whole genome shotgun (WGS) entry which is preliminary data.</text>
</comment>
<dbReference type="PROSITE" id="PS51935">
    <property type="entry name" value="NLPC_P60"/>
    <property type="match status" value="1"/>
</dbReference>
<dbReference type="SUPFAM" id="SSF54001">
    <property type="entry name" value="Cysteine proteinases"/>
    <property type="match status" value="1"/>
</dbReference>
<keyword evidence="5" id="KW-0788">Thiol protease</keyword>
<reference evidence="7 8" key="1">
    <citation type="submission" date="2019-07" db="EMBL/GenBank/DDBJ databases">
        <title>Whole genome shotgun sequence of Chitinophaga cymbidii NBRC 109752.</title>
        <authorList>
            <person name="Hosoyama A."/>
            <person name="Uohara A."/>
            <person name="Ohji S."/>
            <person name="Ichikawa N."/>
        </authorList>
    </citation>
    <scope>NUCLEOTIDE SEQUENCE [LARGE SCALE GENOMIC DNA]</scope>
    <source>
        <strain evidence="7 8">NBRC 109752</strain>
    </source>
</reference>
<dbReference type="InterPro" id="IPR052062">
    <property type="entry name" value="Murein_DD/LD_carboxypeptidase"/>
</dbReference>
<comment type="similarity">
    <text evidence="1">Belongs to the peptidase C40 family.</text>
</comment>
<feature type="domain" description="NlpC/P60" evidence="6">
    <location>
        <begin position="56"/>
        <end position="180"/>
    </location>
</feature>
<dbReference type="Pfam" id="PF00877">
    <property type="entry name" value="NLPC_P60"/>
    <property type="match status" value="1"/>
</dbReference>
<dbReference type="GO" id="GO:0006508">
    <property type="term" value="P:proteolysis"/>
    <property type="evidence" value="ECO:0007669"/>
    <property type="project" value="UniProtKB-KW"/>
</dbReference>
<keyword evidence="8" id="KW-1185">Reference proteome</keyword>
<gene>
    <name evidence="7" type="ORF">CCY01nite_35510</name>
</gene>
<evidence type="ECO:0000313" key="8">
    <source>
        <dbReference type="Proteomes" id="UP000321436"/>
    </source>
</evidence>
<keyword evidence="3" id="KW-0732">Signal</keyword>
<dbReference type="GO" id="GO:0008234">
    <property type="term" value="F:cysteine-type peptidase activity"/>
    <property type="evidence" value="ECO:0007669"/>
    <property type="project" value="UniProtKB-KW"/>
</dbReference>
<evidence type="ECO:0000256" key="3">
    <source>
        <dbReference type="ARBA" id="ARBA00022729"/>
    </source>
</evidence>
<protein>
    <recommendedName>
        <fullName evidence="6">NlpC/P60 domain-containing protein</fullName>
    </recommendedName>
</protein>
<evidence type="ECO:0000259" key="6">
    <source>
        <dbReference type="PROSITE" id="PS51935"/>
    </source>
</evidence>
<dbReference type="PANTHER" id="PTHR47360">
    <property type="entry name" value="MUREIN DD-ENDOPEPTIDASE MEPS/MUREIN LD-CARBOXYPEPTIDASE"/>
    <property type="match status" value="1"/>
</dbReference>
<evidence type="ECO:0000256" key="4">
    <source>
        <dbReference type="ARBA" id="ARBA00022801"/>
    </source>
</evidence>
<evidence type="ECO:0000256" key="5">
    <source>
        <dbReference type="ARBA" id="ARBA00022807"/>
    </source>
</evidence>
<name>A0A512RNM7_9BACT</name>
<evidence type="ECO:0000256" key="1">
    <source>
        <dbReference type="ARBA" id="ARBA00007074"/>
    </source>
</evidence>
<dbReference type="PANTHER" id="PTHR47360:SF1">
    <property type="entry name" value="ENDOPEPTIDASE NLPC-RELATED"/>
    <property type="match status" value="1"/>
</dbReference>
<dbReference type="Proteomes" id="UP000321436">
    <property type="component" value="Unassembled WGS sequence"/>
</dbReference>
<evidence type="ECO:0000256" key="2">
    <source>
        <dbReference type="ARBA" id="ARBA00022670"/>
    </source>
</evidence>
<accession>A0A512RNM7</accession>
<dbReference type="Gene3D" id="3.90.1720.10">
    <property type="entry name" value="endopeptidase domain like (from Nostoc punctiforme)"/>
    <property type="match status" value="1"/>
</dbReference>
<dbReference type="EMBL" id="BKAU01000004">
    <property type="protein sequence ID" value="GEP97291.1"/>
    <property type="molecule type" value="Genomic_DNA"/>
</dbReference>
<keyword evidence="2" id="KW-0645">Protease</keyword>